<dbReference type="Gene3D" id="1.10.486.10">
    <property type="entry name" value="PCRA, domain 4"/>
    <property type="match status" value="1"/>
</dbReference>
<dbReference type="Pfam" id="PF00580">
    <property type="entry name" value="UvrD-helicase"/>
    <property type="match status" value="1"/>
</dbReference>
<dbReference type="Gene3D" id="3.40.50.300">
    <property type="entry name" value="P-loop containing nucleotide triphosphate hydrolases"/>
    <property type="match status" value="2"/>
</dbReference>
<keyword evidence="2 10" id="KW-0547">Nucleotide-binding</keyword>
<dbReference type="PANTHER" id="PTHR11070:SF3">
    <property type="entry name" value="DNA 3'-5' HELICASE"/>
    <property type="match status" value="1"/>
</dbReference>
<organism evidence="13">
    <name type="scientific">Desulfobacca acetoxidans</name>
    <dbReference type="NCBI Taxonomy" id="60893"/>
    <lineage>
        <taxon>Bacteria</taxon>
        <taxon>Pseudomonadati</taxon>
        <taxon>Thermodesulfobacteriota</taxon>
        <taxon>Desulfobaccia</taxon>
        <taxon>Desulfobaccales</taxon>
        <taxon>Desulfobaccaceae</taxon>
        <taxon>Desulfobacca</taxon>
    </lineage>
</organism>
<sequence>MTQPHKTLTPRVPVSDRLNFRRELNPAQYQAVTAGEGPVLVIAGAGSGKTRTLVYRLAYLVDRGVAPERILLLTFTRKAAQEMLARAANLLKRPLTYVMGGTFHSVCYHWLRRYGRLLGYPEDFTVMDRDDQGHLLALLKEQLGLKSHPGPFPRKETVADILSAAVNKNLSVESVLARDYPQFLEQRDHLLRLAQAYHQEKQRLGLMDYDDLLLLGRQLLLSHEEVRRSLSDHYRYILVDEYQDTNHLQAELVRLLAYTHQNVMAVGDDCQSIYSFRGANFRNIMDFPQLFPGARLIKLEENYRSTQPILDLANAIIAQAREKYTKCLFSRQPDGQRPRLYRTASENEQSRLVVAQVEDLRRQGLPLSRMAVLFRAAYHSFDLEIELAKRGLPFIKFGGFKFMESAHIKDLLAYLRVVANPRDALSWNRLLQLLPGVGRQTAARFSRRLTGDLTLMEAVAALRQERQAALRELADLLSQIGQEAQTLMSRLNLALSHYEPLMRQRFDDFPKRLKDLEHLITITARYQELGSFLNDLTLDPPTSLADFTRPSHDYLTLSTIHSAKGLEWDAVFIIWAAEGRFPGFYSLDREEDEEEERRLMYVAVTRAKRHLALVYPAAGYTRTLGMTLNSPSRFIAGLPRNILEPWRVTPEEN</sequence>
<dbReference type="InterPro" id="IPR014016">
    <property type="entry name" value="UvrD-like_ATP-bd"/>
</dbReference>
<dbReference type="EMBL" id="DTKJ01000039">
    <property type="protein sequence ID" value="HGZ11575.1"/>
    <property type="molecule type" value="Genomic_DNA"/>
</dbReference>
<protein>
    <recommendedName>
        <fullName evidence="8">DNA 3'-5' helicase</fullName>
        <ecNumber evidence="8">5.6.2.4</ecNumber>
    </recommendedName>
</protein>
<dbReference type="PROSITE" id="PS51198">
    <property type="entry name" value="UVRD_HELICASE_ATP_BIND"/>
    <property type="match status" value="1"/>
</dbReference>
<dbReference type="InterPro" id="IPR027417">
    <property type="entry name" value="P-loop_NTPase"/>
</dbReference>
<reference evidence="13" key="1">
    <citation type="journal article" date="2020" name="mSystems">
        <title>Genome- and Community-Level Interaction Insights into Carbon Utilization and Element Cycling Functions of Hydrothermarchaeota in Hydrothermal Sediment.</title>
        <authorList>
            <person name="Zhou Z."/>
            <person name="Liu Y."/>
            <person name="Xu W."/>
            <person name="Pan J."/>
            <person name="Luo Z.H."/>
            <person name="Li M."/>
        </authorList>
    </citation>
    <scope>NUCLEOTIDE SEQUENCE [LARGE SCALE GENOMIC DNA]</scope>
    <source>
        <strain evidence="13">SpSt-853</strain>
    </source>
</reference>
<feature type="domain" description="UvrD-like helicase ATP-binding" evidence="11">
    <location>
        <begin position="22"/>
        <end position="306"/>
    </location>
</feature>
<keyword evidence="4 10" id="KW-0347">Helicase</keyword>
<evidence type="ECO:0000259" key="11">
    <source>
        <dbReference type="PROSITE" id="PS51198"/>
    </source>
</evidence>
<dbReference type="Pfam" id="PF13361">
    <property type="entry name" value="UvrD_C"/>
    <property type="match status" value="1"/>
</dbReference>
<dbReference type="InterPro" id="IPR014017">
    <property type="entry name" value="DNA_helicase_UvrD-like_C"/>
</dbReference>
<dbReference type="GO" id="GO:0000725">
    <property type="term" value="P:recombinational repair"/>
    <property type="evidence" value="ECO:0007669"/>
    <property type="project" value="TreeGrafter"/>
</dbReference>
<evidence type="ECO:0000256" key="7">
    <source>
        <dbReference type="ARBA" id="ARBA00034617"/>
    </source>
</evidence>
<evidence type="ECO:0000256" key="10">
    <source>
        <dbReference type="PROSITE-ProRule" id="PRU00560"/>
    </source>
</evidence>
<dbReference type="GO" id="GO:0005524">
    <property type="term" value="F:ATP binding"/>
    <property type="evidence" value="ECO:0007669"/>
    <property type="project" value="UniProtKB-UniRule"/>
</dbReference>
<comment type="caution">
    <text evidence="13">The sequence shown here is derived from an EMBL/GenBank/DDBJ whole genome shotgun (WGS) entry which is preliminary data.</text>
</comment>
<feature type="domain" description="UvrD-like helicase C-terminal" evidence="12">
    <location>
        <begin position="307"/>
        <end position="565"/>
    </location>
</feature>
<evidence type="ECO:0000313" key="13">
    <source>
        <dbReference type="EMBL" id="HGZ11575.1"/>
    </source>
</evidence>
<feature type="binding site" evidence="10">
    <location>
        <begin position="43"/>
        <end position="50"/>
    </location>
    <ligand>
        <name>ATP</name>
        <dbReference type="ChEBI" id="CHEBI:30616"/>
    </ligand>
</feature>
<comment type="catalytic activity">
    <reaction evidence="9">
        <text>ATP + H2O = ADP + phosphate + H(+)</text>
        <dbReference type="Rhea" id="RHEA:13065"/>
        <dbReference type="ChEBI" id="CHEBI:15377"/>
        <dbReference type="ChEBI" id="CHEBI:15378"/>
        <dbReference type="ChEBI" id="CHEBI:30616"/>
        <dbReference type="ChEBI" id="CHEBI:43474"/>
        <dbReference type="ChEBI" id="CHEBI:456216"/>
        <dbReference type="EC" id="5.6.2.4"/>
    </reaction>
</comment>
<accession>A0A7C5ALL7</accession>
<evidence type="ECO:0000259" key="12">
    <source>
        <dbReference type="PROSITE" id="PS51217"/>
    </source>
</evidence>
<evidence type="ECO:0000256" key="8">
    <source>
        <dbReference type="ARBA" id="ARBA00034808"/>
    </source>
</evidence>
<dbReference type="GO" id="GO:0043138">
    <property type="term" value="F:3'-5' DNA helicase activity"/>
    <property type="evidence" value="ECO:0007669"/>
    <property type="project" value="UniProtKB-EC"/>
</dbReference>
<dbReference type="Gene3D" id="1.10.10.160">
    <property type="match status" value="1"/>
</dbReference>
<evidence type="ECO:0000256" key="1">
    <source>
        <dbReference type="ARBA" id="ARBA00009922"/>
    </source>
</evidence>
<proteinExistence type="inferred from homology"/>
<keyword evidence="5 10" id="KW-0067">ATP-binding</keyword>
<evidence type="ECO:0000256" key="2">
    <source>
        <dbReference type="ARBA" id="ARBA00022741"/>
    </source>
</evidence>
<dbReference type="CDD" id="cd17932">
    <property type="entry name" value="DEXQc_UvrD"/>
    <property type="match status" value="1"/>
</dbReference>
<keyword evidence="3 10" id="KW-0378">Hydrolase</keyword>
<name>A0A7C5ALL7_9BACT</name>
<dbReference type="GO" id="GO:0005829">
    <property type="term" value="C:cytosol"/>
    <property type="evidence" value="ECO:0007669"/>
    <property type="project" value="TreeGrafter"/>
</dbReference>
<dbReference type="InterPro" id="IPR000212">
    <property type="entry name" value="DNA_helicase_UvrD/REP"/>
</dbReference>
<comment type="catalytic activity">
    <reaction evidence="7">
        <text>Couples ATP hydrolysis with the unwinding of duplex DNA by translocating in the 3'-5' direction.</text>
        <dbReference type="EC" id="5.6.2.4"/>
    </reaction>
</comment>
<dbReference type="GO" id="GO:0016787">
    <property type="term" value="F:hydrolase activity"/>
    <property type="evidence" value="ECO:0007669"/>
    <property type="project" value="UniProtKB-UniRule"/>
</dbReference>
<evidence type="ECO:0000256" key="9">
    <source>
        <dbReference type="ARBA" id="ARBA00048988"/>
    </source>
</evidence>
<dbReference type="GO" id="GO:0003677">
    <property type="term" value="F:DNA binding"/>
    <property type="evidence" value="ECO:0007669"/>
    <property type="project" value="InterPro"/>
</dbReference>
<dbReference type="PANTHER" id="PTHR11070">
    <property type="entry name" value="UVRD / RECB / PCRA DNA HELICASE FAMILY MEMBER"/>
    <property type="match status" value="1"/>
</dbReference>
<dbReference type="InterPro" id="IPR013986">
    <property type="entry name" value="DExx_box_DNA_helicase_dom_sf"/>
</dbReference>
<evidence type="ECO:0000256" key="6">
    <source>
        <dbReference type="ARBA" id="ARBA00023235"/>
    </source>
</evidence>
<evidence type="ECO:0000256" key="4">
    <source>
        <dbReference type="ARBA" id="ARBA00022806"/>
    </source>
</evidence>
<comment type="similarity">
    <text evidence="1">Belongs to the helicase family. UvrD subfamily.</text>
</comment>
<gene>
    <name evidence="13" type="ORF">ENW48_05110</name>
</gene>
<dbReference type="SUPFAM" id="SSF52540">
    <property type="entry name" value="P-loop containing nucleoside triphosphate hydrolases"/>
    <property type="match status" value="1"/>
</dbReference>
<dbReference type="AlphaFoldDB" id="A0A7C5ALL7"/>
<dbReference type="EC" id="5.6.2.4" evidence="8"/>
<evidence type="ECO:0000256" key="5">
    <source>
        <dbReference type="ARBA" id="ARBA00022840"/>
    </source>
</evidence>
<dbReference type="PROSITE" id="PS51217">
    <property type="entry name" value="UVRD_HELICASE_CTER"/>
    <property type="match status" value="1"/>
</dbReference>
<keyword evidence="6" id="KW-0413">Isomerase</keyword>
<evidence type="ECO:0000256" key="3">
    <source>
        <dbReference type="ARBA" id="ARBA00022801"/>
    </source>
</evidence>